<dbReference type="Pfam" id="PF01553">
    <property type="entry name" value="Acyltransferase"/>
    <property type="match status" value="1"/>
</dbReference>
<dbReference type="RefSeq" id="WP_246507945.1">
    <property type="nucleotide sequence ID" value="NZ_JAGSXH010000054.1"/>
</dbReference>
<accession>A0A8J8BDL4</accession>
<evidence type="ECO:0000313" key="5">
    <source>
        <dbReference type="Proteomes" id="UP000677913"/>
    </source>
</evidence>
<reference evidence="4" key="1">
    <citation type="submission" date="2021-04" db="EMBL/GenBank/DDBJ databases">
        <title>Genome based classification of Actinospica acidithermotolerans sp. nov., an actinobacterium isolated from an Indonesian hot spring.</title>
        <authorList>
            <person name="Kusuma A.B."/>
            <person name="Putra K.E."/>
            <person name="Nafisah S."/>
            <person name="Loh J."/>
            <person name="Nouioui I."/>
            <person name="Goodfellow M."/>
        </authorList>
    </citation>
    <scope>NUCLEOTIDE SEQUENCE</scope>
    <source>
        <strain evidence="4">DSM 45618</strain>
    </source>
</reference>
<dbReference type="SMART" id="SM00563">
    <property type="entry name" value="PlsC"/>
    <property type="match status" value="1"/>
</dbReference>
<name>A0A8J8BDL4_9ACTN</name>
<dbReference type="AlphaFoldDB" id="A0A8J8BDL4"/>
<dbReference type="PANTHER" id="PTHR10434">
    <property type="entry name" value="1-ACYL-SN-GLYCEROL-3-PHOSPHATE ACYLTRANSFERASE"/>
    <property type="match status" value="1"/>
</dbReference>
<keyword evidence="1" id="KW-0808">Transferase</keyword>
<sequence>MLYGLLKSTLLGPALRLGFRPRVRGVEHFPAEGPALLVANHQSFSDSLFMPLAAPRPVKFLAKAEYFTGHGVRGRLSAFFFRGVGSIPIDRSNAAAADPALSTALRLLADGEVVGMYPEGTRSPDGRLYKGRTGVARIALSARCPVVPCAVFGTDRVQPTGRRVPVPSRHPSGKVRVVFGRPLDFSRYTGLDGAAWDALAGTEAERAVLRAVTDEIMLALAQMTGNEYVDVYASTVKADRAS</sequence>
<proteinExistence type="predicted"/>
<keyword evidence="5" id="KW-1185">Reference proteome</keyword>
<dbReference type="SUPFAM" id="SSF69593">
    <property type="entry name" value="Glycerol-3-phosphate (1)-acyltransferase"/>
    <property type="match status" value="1"/>
</dbReference>
<dbReference type="GO" id="GO:0003841">
    <property type="term" value="F:1-acylglycerol-3-phosphate O-acyltransferase activity"/>
    <property type="evidence" value="ECO:0007669"/>
    <property type="project" value="TreeGrafter"/>
</dbReference>
<evidence type="ECO:0000256" key="2">
    <source>
        <dbReference type="ARBA" id="ARBA00023315"/>
    </source>
</evidence>
<evidence type="ECO:0000259" key="3">
    <source>
        <dbReference type="SMART" id="SM00563"/>
    </source>
</evidence>
<gene>
    <name evidence="4" type="ORF">KGA66_16205</name>
</gene>
<feature type="domain" description="Phospholipid/glycerol acyltransferase" evidence="3">
    <location>
        <begin position="35"/>
        <end position="154"/>
    </location>
</feature>
<dbReference type="GO" id="GO:0006654">
    <property type="term" value="P:phosphatidic acid biosynthetic process"/>
    <property type="evidence" value="ECO:0007669"/>
    <property type="project" value="TreeGrafter"/>
</dbReference>
<evidence type="ECO:0000256" key="1">
    <source>
        <dbReference type="ARBA" id="ARBA00022679"/>
    </source>
</evidence>
<evidence type="ECO:0000313" key="4">
    <source>
        <dbReference type="EMBL" id="MBS2964600.1"/>
    </source>
</evidence>
<dbReference type="Proteomes" id="UP000677913">
    <property type="component" value="Unassembled WGS sequence"/>
</dbReference>
<dbReference type="GO" id="GO:0005886">
    <property type="term" value="C:plasma membrane"/>
    <property type="evidence" value="ECO:0007669"/>
    <property type="project" value="TreeGrafter"/>
</dbReference>
<dbReference type="PANTHER" id="PTHR10434:SF11">
    <property type="entry name" value="1-ACYL-SN-GLYCEROL-3-PHOSPHATE ACYLTRANSFERASE"/>
    <property type="match status" value="1"/>
</dbReference>
<dbReference type="EMBL" id="JAGSXH010000054">
    <property type="protein sequence ID" value="MBS2964600.1"/>
    <property type="molecule type" value="Genomic_DNA"/>
</dbReference>
<protein>
    <submittedName>
        <fullName evidence="4">1-acyl-sn-glycerol-3-phosphate acyltransferase</fullName>
    </submittedName>
</protein>
<dbReference type="CDD" id="cd07989">
    <property type="entry name" value="LPLAT_AGPAT-like"/>
    <property type="match status" value="1"/>
</dbReference>
<organism evidence="4 5">
    <name type="scientific">Actinocrinis puniceicyclus</name>
    <dbReference type="NCBI Taxonomy" id="977794"/>
    <lineage>
        <taxon>Bacteria</taxon>
        <taxon>Bacillati</taxon>
        <taxon>Actinomycetota</taxon>
        <taxon>Actinomycetes</taxon>
        <taxon>Catenulisporales</taxon>
        <taxon>Actinospicaceae</taxon>
        <taxon>Actinocrinis</taxon>
    </lineage>
</organism>
<dbReference type="InterPro" id="IPR002123">
    <property type="entry name" value="Plipid/glycerol_acylTrfase"/>
</dbReference>
<keyword evidence="2 4" id="KW-0012">Acyltransferase</keyword>
<comment type="caution">
    <text evidence="4">The sequence shown here is derived from an EMBL/GenBank/DDBJ whole genome shotgun (WGS) entry which is preliminary data.</text>
</comment>